<name>A0ACC0CLX0_9PEZI</name>
<proteinExistence type="predicted"/>
<comment type="caution">
    <text evidence="1">The sequence shown here is derived from an EMBL/GenBank/DDBJ whole genome shotgun (WGS) entry which is preliminary data.</text>
</comment>
<organism evidence="1 2">
    <name type="scientific">Hypoxylon rubiginosum</name>
    <dbReference type="NCBI Taxonomy" id="110542"/>
    <lineage>
        <taxon>Eukaryota</taxon>
        <taxon>Fungi</taxon>
        <taxon>Dikarya</taxon>
        <taxon>Ascomycota</taxon>
        <taxon>Pezizomycotina</taxon>
        <taxon>Sordariomycetes</taxon>
        <taxon>Xylariomycetidae</taxon>
        <taxon>Xylariales</taxon>
        <taxon>Hypoxylaceae</taxon>
        <taxon>Hypoxylon</taxon>
    </lineage>
</organism>
<sequence length="115" mass="12412">MRFSNTLFLAAAGISTTFASPAVKARQEIGTFDTFTDKNCTEGGKGIDVTGDEGYVDFGPGIGSIDSHLPNNCALVIWKDGAFYPPYIVVGPNSTNQCIPFEYDSSRLFWNAVCN</sequence>
<accession>A0ACC0CLX0</accession>
<keyword evidence="2" id="KW-1185">Reference proteome</keyword>
<dbReference type="Proteomes" id="UP001497680">
    <property type="component" value="Unassembled WGS sequence"/>
</dbReference>
<evidence type="ECO:0000313" key="2">
    <source>
        <dbReference type="Proteomes" id="UP001497680"/>
    </source>
</evidence>
<dbReference type="EMBL" id="MU394397">
    <property type="protein sequence ID" value="KAI6081409.1"/>
    <property type="molecule type" value="Genomic_DNA"/>
</dbReference>
<protein>
    <submittedName>
        <fullName evidence="1">Uncharacterized protein</fullName>
    </submittedName>
</protein>
<evidence type="ECO:0000313" key="1">
    <source>
        <dbReference type="EMBL" id="KAI6081409.1"/>
    </source>
</evidence>
<reference evidence="1 2" key="1">
    <citation type="journal article" date="2022" name="New Phytol.">
        <title>Ecological generalism drives hyperdiversity of secondary metabolite gene clusters in xylarialean endophytes.</title>
        <authorList>
            <person name="Franco M.E.E."/>
            <person name="Wisecaver J.H."/>
            <person name="Arnold A.E."/>
            <person name="Ju Y.M."/>
            <person name="Slot J.C."/>
            <person name="Ahrendt S."/>
            <person name="Moore L.P."/>
            <person name="Eastman K.E."/>
            <person name="Scott K."/>
            <person name="Konkel Z."/>
            <person name="Mondo S.J."/>
            <person name="Kuo A."/>
            <person name="Hayes R.D."/>
            <person name="Haridas S."/>
            <person name="Andreopoulos B."/>
            <person name="Riley R."/>
            <person name="LaButti K."/>
            <person name="Pangilinan J."/>
            <person name="Lipzen A."/>
            <person name="Amirebrahimi M."/>
            <person name="Yan J."/>
            <person name="Adam C."/>
            <person name="Keymanesh K."/>
            <person name="Ng V."/>
            <person name="Louie K."/>
            <person name="Northen T."/>
            <person name="Drula E."/>
            <person name="Henrissat B."/>
            <person name="Hsieh H.M."/>
            <person name="Youens-Clark K."/>
            <person name="Lutzoni F."/>
            <person name="Miadlikowska J."/>
            <person name="Eastwood D.C."/>
            <person name="Hamelin R.C."/>
            <person name="Grigoriev I.V."/>
            <person name="U'Ren J.M."/>
        </authorList>
    </citation>
    <scope>NUCLEOTIDE SEQUENCE [LARGE SCALE GENOMIC DNA]</scope>
    <source>
        <strain evidence="1 2">ER1909</strain>
    </source>
</reference>
<gene>
    <name evidence="1" type="ORF">F4821DRAFT_264966</name>
</gene>